<protein>
    <submittedName>
        <fullName evidence="2">Filamentous hemagglutinin N-terminal domain-containing protein</fullName>
    </submittedName>
</protein>
<evidence type="ECO:0000313" key="2">
    <source>
        <dbReference type="EMBL" id="MBD2567355.1"/>
    </source>
</evidence>
<comment type="caution">
    <text evidence="2">The sequence shown here is derived from an EMBL/GenBank/DDBJ whole genome shotgun (WGS) entry which is preliminary data.</text>
</comment>
<gene>
    <name evidence="2" type="ORF">H6G59_05470</name>
</gene>
<dbReference type="Gene3D" id="2.160.20.10">
    <property type="entry name" value="Single-stranded right-handed beta-helix, Pectin lyase-like"/>
    <property type="match status" value="2"/>
</dbReference>
<name>A0ABR8FER6_9NOST</name>
<keyword evidence="3" id="KW-1185">Reference proteome</keyword>
<dbReference type="SMART" id="SM00912">
    <property type="entry name" value="Haemagg_act"/>
    <property type="match status" value="1"/>
</dbReference>
<evidence type="ECO:0000313" key="3">
    <source>
        <dbReference type="Proteomes" id="UP000640531"/>
    </source>
</evidence>
<dbReference type="SUPFAM" id="SSF51126">
    <property type="entry name" value="Pectin lyase-like"/>
    <property type="match status" value="1"/>
</dbReference>
<dbReference type="InterPro" id="IPR011050">
    <property type="entry name" value="Pectin_lyase_fold/virulence"/>
</dbReference>
<organism evidence="2 3">
    <name type="scientific">Anabaena lutea FACHB-196</name>
    <dbReference type="NCBI Taxonomy" id="2692881"/>
    <lineage>
        <taxon>Bacteria</taxon>
        <taxon>Bacillati</taxon>
        <taxon>Cyanobacteriota</taxon>
        <taxon>Cyanophyceae</taxon>
        <taxon>Nostocales</taxon>
        <taxon>Nostocaceae</taxon>
        <taxon>Anabaena</taxon>
    </lineage>
</organism>
<feature type="domain" description="Filamentous haemagglutinin FhaB/tRNA nuclease CdiA-like TPS" evidence="1">
    <location>
        <begin position="17"/>
        <end position="130"/>
    </location>
</feature>
<dbReference type="Pfam" id="PF05860">
    <property type="entry name" value="TPS"/>
    <property type="match status" value="1"/>
</dbReference>
<dbReference type="NCBIfam" id="TIGR01901">
    <property type="entry name" value="adhes_NPXG"/>
    <property type="match status" value="1"/>
</dbReference>
<sequence>MASSPCLAQITPDTTLGNQNSRVMTGVNIKGHGADLIEGGVQRGSNLYHSFLEFNVNNGQRVYFANPTGVDNILSRVTGSSPSNILGTLGVNGAANLFLLNPNGIIFGTNAQLDIQGSFLATTANSFVFPDGSEFSATNPQAPPLLTMSVPVGVQFGSQPTASITNQGHLVTGKDLTLNAGNLDLQGTLQAGGNLKLQAQNNLKVRDGHIISEAPNGITGSVTIEALGNISIANSNITAISNNESETYNNNITINSTKGSLDLNHSQLNTNNKSSGYAGYIITNASNEISILNGSKIFSQGNNGTLLIGINLIISTDNNGTIKLAIDRNKIYTPQNIIIDNSKIDTNSNGLGSNEAGGIMINASEKISILNGSNIFSQGNNGVLLIGINPIVLIKDNESINLDVDFNKIYTPRNVLIDNKSEINTNNNGSGDAGFIIINASDQISILNGSKIFSQGNNGYIVITTDNLSLTNGAQINSSLTGKGNQVGTISIKANNIFLQGDLTLKDTDDKQTGIFTQIRKEGELRSSNGKGNITIETNKLIMTDRGRLSADTYGKGDGGSIAIEAQNLLLRRQSKITATAGSENHPGNGGGITIDAKDGFVVAVPSEDSDIIANAFGGNGGRIEINANRILGFQNQEKLSSEQLKNLENNGISDISASSDVGENGEILLNTLSIDPTQGLVALPTNLVDPSRLIAQGCDRNSNVAKGRSEFVITGRGGLPPSPDDTLKPGAILPEWVVNNTVNGSNNFENMTETNLKQLSSNTSAPLVEAVGMVRSANGDIVLTAQSTTATLLQSGLSTQACNVTQGNVR</sequence>
<dbReference type="InterPro" id="IPR008638">
    <property type="entry name" value="FhaB/CdiA-like_TPS"/>
</dbReference>
<dbReference type="EMBL" id="JACJST010000003">
    <property type="protein sequence ID" value="MBD2567355.1"/>
    <property type="molecule type" value="Genomic_DNA"/>
</dbReference>
<proteinExistence type="predicted"/>
<reference evidence="2 3" key="1">
    <citation type="journal article" date="2020" name="ISME J.">
        <title>Comparative genomics reveals insights into cyanobacterial evolution and habitat adaptation.</title>
        <authorList>
            <person name="Chen M.Y."/>
            <person name="Teng W.K."/>
            <person name="Zhao L."/>
            <person name="Hu C.X."/>
            <person name="Zhou Y.K."/>
            <person name="Han B.P."/>
            <person name="Song L.R."/>
            <person name="Shu W.S."/>
        </authorList>
    </citation>
    <scope>NUCLEOTIDE SEQUENCE [LARGE SCALE GENOMIC DNA]</scope>
    <source>
        <strain evidence="2 3">FACHB-196</strain>
    </source>
</reference>
<dbReference type="NCBIfam" id="TIGR01731">
    <property type="entry name" value="fil_hemag_20aa"/>
    <property type="match status" value="1"/>
</dbReference>
<accession>A0ABR8FER6</accession>
<evidence type="ECO:0000259" key="1">
    <source>
        <dbReference type="SMART" id="SM00912"/>
    </source>
</evidence>
<dbReference type="InterPro" id="IPR010069">
    <property type="entry name" value="CdiA_FHA1_rpt"/>
</dbReference>
<dbReference type="Proteomes" id="UP000640531">
    <property type="component" value="Unassembled WGS sequence"/>
</dbReference>
<dbReference type="InterPro" id="IPR012334">
    <property type="entry name" value="Pectin_lyas_fold"/>
</dbReference>